<reference evidence="7 8" key="1">
    <citation type="submission" date="2020-08" db="EMBL/GenBank/DDBJ databases">
        <title>Genomic Encyclopedia of Archaeal and Bacterial Type Strains, Phase II (KMG-II): from individual species to whole genera.</title>
        <authorList>
            <person name="Goeker M."/>
        </authorList>
    </citation>
    <scope>NUCLEOTIDE SEQUENCE [LARGE SCALE GENOMIC DNA]</scope>
    <source>
        <strain evidence="7 8">DSM 23288</strain>
    </source>
</reference>
<evidence type="ECO:0000256" key="1">
    <source>
        <dbReference type="ARBA" id="ARBA00004651"/>
    </source>
</evidence>
<dbReference type="EMBL" id="JACHNU010000001">
    <property type="protein sequence ID" value="MBB4661228.1"/>
    <property type="molecule type" value="Genomic_DNA"/>
</dbReference>
<feature type="transmembrane region" description="Helical" evidence="5">
    <location>
        <begin position="79"/>
        <end position="98"/>
    </location>
</feature>
<dbReference type="GO" id="GO:0022857">
    <property type="term" value="F:transmembrane transporter activity"/>
    <property type="evidence" value="ECO:0007669"/>
    <property type="project" value="InterPro"/>
</dbReference>
<keyword evidence="3 5" id="KW-1133">Transmembrane helix</keyword>
<feature type="transmembrane region" description="Helical" evidence="5">
    <location>
        <begin position="135"/>
        <end position="158"/>
    </location>
</feature>
<organism evidence="7 8">
    <name type="scientific">Conexibacter arvalis</name>
    <dbReference type="NCBI Taxonomy" id="912552"/>
    <lineage>
        <taxon>Bacteria</taxon>
        <taxon>Bacillati</taxon>
        <taxon>Actinomycetota</taxon>
        <taxon>Thermoleophilia</taxon>
        <taxon>Solirubrobacterales</taxon>
        <taxon>Conexibacteraceae</taxon>
        <taxon>Conexibacter</taxon>
    </lineage>
</organism>
<dbReference type="Proteomes" id="UP000585272">
    <property type="component" value="Unassembled WGS sequence"/>
</dbReference>
<dbReference type="Gene3D" id="1.20.1720.10">
    <property type="entry name" value="Multidrug resistance protein D"/>
    <property type="match status" value="1"/>
</dbReference>
<dbReference type="PRINTS" id="PR01035">
    <property type="entry name" value="TCRTETA"/>
</dbReference>
<comment type="caution">
    <text evidence="7">The sequence shown here is derived from an EMBL/GenBank/DDBJ whole genome shotgun (WGS) entry which is preliminary data.</text>
</comment>
<keyword evidence="8" id="KW-1185">Reference proteome</keyword>
<dbReference type="RefSeq" id="WP_183339223.1">
    <property type="nucleotide sequence ID" value="NZ_JACHNU010000001.1"/>
</dbReference>
<evidence type="ECO:0000313" key="7">
    <source>
        <dbReference type="EMBL" id="MBB4661228.1"/>
    </source>
</evidence>
<dbReference type="InterPro" id="IPR011701">
    <property type="entry name" value="MFS"/>
</dbReference>
<evidence type="ECO:0000256" key="5">
    <source>
        <dbReference type="SAM" id="Phobius"/>
    </source>
</evidence>
<feature type="transmembrane region" description="Helical" evidence="5">
    <location>
        <begin position="222"/>
        <end position="244"/>
    </location>
</feature>
<evidence type="ECO:0000256" key="4">
    <source>
        <dbReference type="ARBA" id="ARBA00023136"/>
    </source>
</evidence>
<feature type="transmembrane region" description="Helical" evidence="5">
    <location>
        <begin position="403"/>
        <end position="422"/>
    </location>
</feature>
<dbReference type="Gene3D" id="1.20.1250.20">
    <property type="entry name" value="MFS general substrate transporter like domains"/>
    <property type="match status" value="1"/>
</dbReference>
<dbReference type="CDD" id="cd17504">
    <property type="entry name" value="MFS_MMR_MDR_like"/>
    <property type="match status" value="1"/>
</dbReference>
<evidence type="ECO:0000256" key="2">
    <source>
        <dbReference type="ARBA" id="ARBA00022692"/>
    </source>
</evidence>
<dbReference type="AlphaFoldDB" id="A0A840IAX6"/>
<dbReference type="PANTHER" id="PTHR23501:SF197">
    <property type="entry name" value="COMD"/>
    <property type="match status" value="1"/>
</dbReference>
<dbReference type="InterPro" id="IPR036259">
    <property type="entry name" value="MFS_trans_sf"/>
</dbReference>
<gene>
    <name evidence="7" type="ORF">BDZ31_000801</name>
</gene>
<dbReference type="InterPro" id="IPR020846">
    <property type="entry name" value="MFS_dom"/>
</dbReference>
<feature type="transmembrane region" description="Helical" evidence="5">
    <location>
        <begin position="434"/>
        <end position="456"/>
    </location>
</feature>
<feature type="transmembrane region" description="Helical" evidence="5">
    <location>
        <begin position="164"/>
        <end position="185"/>
    </location>
</feature>
<dbReference type="PANTHER" id="PTHR23501">
    <property type="entry name" value="MAJOR FACILITATOR SUPERFAMILY"/>
    <property type="match status" value="1"/>
</dbReference>
<feature type="transmembrane region" description="Helical" evidence="5">
    <location>
        <begin position="104"/>
        <end position="123"/>
    </location>
</feature>
<feature type="transmembrane region" description="Helical" evidence="5">
    <location>
        <begin position="308"/>
        <end position="327"/>
    </location>
</feature>
<sequence length="459" mass="46671">MAAAPLARRSGATIASLTLASLAYAVMQMMVVPALPAIERDLGGGPGGVAWLISAFLLSTAIATPVLGRLGDMFGKERVLVAVLALFAAGGLLGALATSLPMLIAARAIQGFGGAIFPLAFAIARDVLPPRRLPLAIGLMSGTFGVGGGIGVVASGVIVDHASWHGIFWLGIAMPLVAIAGVRLFVPPSPARERVRIDWVGALLLAGGLVPLLLAVSRGQAWGWASPPVVGLFAGGALTLAAWVRWELGRREPLIDVRLLSNRAVWTVNAAALCIGFTLYATSYLVPQLVQRDPATAGVGFDASTTEAGLFLLPAMLAGLVFGPLAGLLSSRVGAKRPLLLGVAVMAAGQALLAFAHDEAWQVHAGTLLAYGIGLTFAMTATSSLIVGGVPRGQTGEATGMNTMVRTVGGAVGSQVVTALVISSGAVSSHGFTLAFAVCGALLLLAVPLCAAVPVARRR</sequence>
<evidence type="ECO:0000259" key="6">
    <source>
        <dbReference type="PROSITE" id="PS50850"/>
    </source>
</evidence>
<dbReference type="GO" id="GO:0005886">
    <property type="term" value="C:plasma membrane"/>
    <property type="evidence" value="ECO:0007669"/>
    <property type="project" value="UniProtKB-SubCell"/>
</dbReference>
<keyword evidence="4 5" id="KW-0472">Membrane</keyword>
<protein>
    <submittedName>
        <fullName evidence="7">EmrB/QacA subfamily drug resistance transporter</fullName>
    </submittedName>
</protein>
<evidence type="ECO:0000313" key="8">
    <source>
        <dbReference type="Proteomes" id="UP000585272"/>
    </source>
</evidence>
<feature type="transmembrane region" description="Helical" evidence="5">
    <location>
        <begin position="264"/>
        <end position="286"/>
    </location>
</feature>
<feature type="transmembrane region" description="Helical" evidence="5">
    <location>
        <begin position="197"/>
        <end position="216"/>
    </location>
</feature>
<keyword evidence="2 5" id="KW-0812">Transmembrane</keyword>
<accession>A0A840IAX6</accession>
<feature type="transmembrane region" description="Helical" evidence="5">
    <location>
        <begin position="368"/>
        <end position="391"/>
    </location>
</feature>
<dbReference type="SUPFAM" id="SSF103473">
    <property type="entry name" value="MFS general substrate transporter"/>
    <property type="match status" value="1"/>
</dbReference>
<feature type="transmembrane region" description="Helical" evidence="5">
    <location>
        <begin position="339"/>
        <end position="356"/>
    </location>
</feature>
<feature type="domain" description="Major facilitator superfamily (MFS) profile" evidence="6">
    <location>
        <begin position="13"/>
        <end position="458"/>
    </location>
</feature>
<name>A0A840IAX6_9ACTN</name>
<comment type="subcellular location">
    <subcellularLocation>
        <location evidence="1">Cell membrane</location>
        <topology evidence="1">Multi-pass membrane protein</topology>
    </subcellularLocation>
</comment>
<dbReference type="PROSITE" id="PS50850">
    <property type="entry name" value="MFS"/>
    <property type="match status" value="1"/>
</dbReference>
<feature type="transmembrane region" description="Helical" evidence="5">
    <location>
        <begin position="49"/>
        <end position="67"/>
    </location>
</feature>
<evidence type="ECO:0000256" key="3">
    <source>
        <dbReference type="ARBA" id="ARBA00022989"/>
    </source>
</evidence>
<dbReference type="InterPro" id="IPR001958">
    <property type="entry name" value="Tet-R_TetA/multi-R_MdtG-like"/>
</dbReference>
<proteinExistence type="predicted"/>
<dbReference type="Pfam" id="PF07690">
    <property type="entry name" value="MFS_1"/>
    <property type="match status" value="1"/>
</dbReference>